<dbReference type="PROSITE" id="PS00519">
    <property type="entry name" value="HTH_ASNC_1"/>
    <property type="match status" value="1"/>
</dbReference>
<keyword evidence="3" id="KW-0804">Transcription</keyword>
<dbReference type="PROSITE" id="PS50956">
    <property type="entry name" value="HTH_ASNC_2"/>
    <property type="match status" value="1"/>
</dbReference>
<comment type="caution">
    <text evidence="5">The sequence shown here is derived from an EMBL/GenBank/DDBJ whole genome shotgun (WGS) entry which is preliminary data.</text>
</comment>
<dbReference type="Pfam" id="PF01037">
    <property type="entry name" value="AsnC_trans_reg"/>
    <property type="match status" value="1"/>
</dbReference>
<dbReference type="InterPro" id="IPR000485">
    <property type="entry name" value="AsnC-type_HTH_dom"/>
</dbReference>
<keyword evidence="6" id="KW-1185">Reference proteome</keyword>
<evidence type="ECO:0000256" key="2">
    <source>
        <dbReference type="ARBA" id="ARBA00023125"/>
    </source>
</evidence>
<sequence length="162" mass="18366">METTKTTQTMDRIDRQMLQLLQQEGRLSTVELAERVALSPSPCARRLKRLEDSGIISSYRAVLNRKLLQLATTVFVNVRLMHHREDAVRLFEEAVTTMDEVIACHVVSGAFDYLLEVVVRDLPDYEKLVRKLQALSMVQDITSNFAIRTVKSGTPLPLPGQL</sequence>
<evidence type="ECO:0000256" key="3">
    <source>
        <dbReference type="ARBA" id="ARBA00023163"/>
    </source>
</evidence>
<reference evidence="6" key="1">
    <citation type="journal article" date="2019" name="Int. J. Syst. Evol. Microbiol.">
        <title>The Global Catalogue of Microorganisms (GCM) 10K type strain sequencing project: providing services to taxonomists for standard genome sequencing and annotation.</title>
        <authorList>
            <consortium name="The Broad Institute Genomics Platform"/>
            <consortium name="The Broad Institute Genome Sequencing Center for Infectious Disease"/>
            <person name="Wu L."/>
            <person name="Ma J."/>
        </authorList>
    </citation>
    <scope>NUCLEOTIDE SEQUENCE [LARGE SCALE GENOMIC DNA]</scope>
    <source>
        <strain evidence="6">NBRC 110044</strain>
    </source>
</reference>
<dbReference type="Gene3D" id="1.10.10.10">
    <property type="entry name" value="Winged helix-like DNA-binding domain superfamily/Winged helix DNA-binding domain"/>
    <property type="match status" value="1"/>
</dbReference>
<organism evidence="5 6">
    <name type="scientific">Chitinimonas prasina</name>
    <dbReference type="NCBI Taxonomy" id="1434937"/>
    <lineage>
        <taxon>Bacteria</taxon>
        <taxon>Pseudomonadati</taxon>
        <taxon>Pseudomonadota</taxon>
        <taxon>Betaproteobacteria</taxon>
        <taxon>Neisseriales</taxon>
        <taxon>Chitinibacteraceae</taxon>
        <taxon>Chitinimonas</taxon>
    </lineage>
</organism>
<dbReference type="SUPFAM" id="SSF46785">
    <property type="entry name" value="Winged helix' DNA-binding domain"/>
    <property type="match status" value="1"/>
</dbReference>
<evidence type="ECO:0000256" key="1">
    <source>
        <dbReference type="ARBA" id="ARBA00023015"/>
    </source>
</evidence>
<dbReference type="InterPro" id="IPR011991">
    <property type="entry name" value="ArsR-like_HTH"/>
</dbReference>
<keyword evidence="1" id="KW-0805">Transcription regulation</keyword>
<dbReference type="InterPro" id="IPR019887">
    <property type="entry name" value="Tscrpt_reg_AsnC/Lrp_C"/>
</dbReference>
<dbReference type="InterPro" id="IPR011008">
    <property type="entry name" value="Dimeric_a/b-barrel"/>
</dbReference>
<name>A0ABQ5YME8_9NEIS</name>
<proteinExistence type="predicted"/>
<dbReference type="PANTHER" id="PTHR30154:SF34">
    <property type="entry name" value="TRANSCRIPTIONAL REGULATOR AZLB"/>
    <property type="match status" value="1"/>
</dbReference>
<dbReference type="EMBL" id="BSOG01000004">
    <property type="protein sequence ID" value="GLR14575.1"/>
    <property type="molecule type" value="Genomic_DNA"/>
</dbReference>
<protein>
    <submittedName>
        <fullName evidence="5">Transcriptional regulator</fullName>
    </submittedName>
</protein>
<accession>A0ABQ5YME8</accession>
<dbReference type="RefSeq" id="WP_284197640.1">
    <property type="nucleotide sequence ID" value="NZ_BSOG01000004.1"/>
</dbReference>
<dbReference type="PANTHER" id="PTHR30154">
    <property type="entry name" value="LEUCINE-RESPONSIVE REGULATORY PROTEIN"/>
    <property type="match status" value="1"/>
</dbReference>
<dbReference type="InterPro" id="IPR019885">
    <property type="entry name" value="Tscrpt_reg_HTH_AsnC-type_CS"/>
</dbReference>
<gene>
    <name evidence="5" type="ORF">GCM10007907_33650</name>
</gene>
<dbReference type="InterPro" id="IPR036390">
    <property type="entry name" value="WH_DNA-bd_sf"/>
</dbReference>
<dbReference type="Pfam" id="PF13412">
    <property type="entry name" value="HTH_24"/>
    <property type="match status" value="1"/>
</dbReference>
<keyword evidence="2" id="KW-0238">DNA-binding</keyword>
<evidence type="ECO:0000313" key="6">
    <source>
        <dbReference type="Proteomes" id="UP001156706"/>
    </source>
</evidence>
<dbReference type="SMART" id="SM00344">
    <property type="entry name" value="HTH_ASNC"/>
    <property type="match status" value="1"/>
</dbReference>
<evidence type="ECO:0000313" key="5">
    <source>
        <dbReference type="EMBL" id="GLR14575.1"/>
    </source>
</evidence>
<feature type="domain" description="HTH asnC-type" evidence="4">
    <location>
        <begin position="10"/>
        <end position="73"/>
    </location>
</feature>
<dbReference type="CDD" id="cd00090">
    <property type="entry name" value="HTH_ARSR"/>
    <property type="match status" value="1"/>
</dbReference>
<dbReference type="InterPro" id="IPR036388">
    <property type="entry name" value="WH-like_DNA-bd_sf"/>
</dbReference>
<evidence type="ECO:0000259" key="4">
    <source>
        <dbReference type="PROSITE" id="PS50956"/>
    </source>
</evidence>
<dbReference type="Gene3D" id="3.30.70.920">
    <property type="match status" value="1"/>
</dbReference>
<dbReference type="Proteomes" id="UP001156706">
    <property type="component" value="Unassembled WGS sequence"/>
</dbReference>
<dbReference type="InterPro" id="IPR019888">
    <property type="entry name" value="Tscrpt_reg_AsnC-like"/>
</dbReference>
<dbReference type="SUPFAM" id="SSF54909">
    <property type="entry name" value="Dimeric alpha+beta barrel"/>
    <property type="match status" value="1"/>
</dbReference>
<dbReference type="PRINTS" id="PR00033">
    <property type="entry name" value="HTHASNC"/>
</dbReference>